<dbReference type="RefSeq" id="WP_338397391.1">
    <property type="nucleotide sequence ID" value="NZ_AP025292.1"/>
</dbReference>
<evidence type="ECO:0000313" key="1">
    <source>
        <dbReference type="EMBL" id="BDC97855.1"/>
    </source>
</evidence>
<dbReference type="Proteomes" id="UP001354989">
    <property type="component" value="Chromosome"/>
</dbReference>
<evidence type="ECO:0000313" key="2">
    <source>
        <dbReference type="Proteomes" id="UP001354989"/>
    </source>
</evidence>
<dbReference type="EMBL" id="AP025292">
    <property type="protein sequence ID" value="BDC97855.1"/>
    <property type="molecule type" value="Genomic_DNA"/>
</dbReference>
<sequence length="79" mass="9043">MLKILLNTFVGGSSLLSQAMKPTLIKGSFPEVGIKKMPQEYDLEASRLMKKLVLFVIFQLSYWSHLSYSSINITLRFDE</sequence>
<gene>
    <name evidence="1" type="ORF">PEPS_01360</name>
</gene>
<keyword evidence="2" id="KW-1185">Reference proteome</keyword>
<name>A0ABM7VAA9_9BACT</name>
<accession>A0ABM7VAA9</accession>
<protein>
    <submittedName>
        <fullName evidence="1">Uncharacterized protein</fullName>
    </submittedName>
</protein>
<organism evidence="1 2">
    <name type="scientific">Persicobacter psychrovividus</name>
    <dbReference type="NCBI Taxonomy" id="387638"/>
    <lineage>
        <taxon>Bacteria</taxon>
        <taxon>Pseudomonadati</taxon>
        <taxon>Bacteroidota</taxon>
        <taxon>Cytophagia</taxon>
        <taxon>Cytophagales</taxon>
        <taxon>Persicobacteraceae</taxon>
        <taxon>Persicobacter</taxon>
    </lineage>
</organism>
<proteinExistence type="predicted"/>
<reference evidence="1 2" key="1">
    <citation type="submission" date="2021-12" db="EMBL/GenBank/DDBJ databases">
        <title>Genome sequencing of bacteria with rrn-lacking chromosome and rrn-plasmid.</title>
        <authorList>
            <person name="Anda M."/>
            <person name="Iwasaki W."/>
        </authorList>
    </citation>
    <scope>NUCLEOTIDE SEQUENCE [LARGE SCALE GENOMIC DNA]</scope>
    <source>
        <strain evidence="1 2">NBRC 101262</strain>
    </source>
</reference>